<dbReference type="InterPro" id="IPR041881">
    <property type="entry name" value="PqqD_sf"/>
</dbReference>
<dbReference type="Proteomes" id="UP000574067">
    <property type="component" value="Unassembled WGS sequence"/>
</dbReference>
<proteinExistence type="predicted"/>
<evidence type="ECO:0000313" key="2">
    <source>
        <dbReference type="Proteomes" id="UP000574067"/>
    </source>
</evidence>
<dbReference type="EMBL" id="JABBFW010000011">
    <property type="protein sequence ID" value="NML16623.1"/>
    <property type="molecule type" value="Genomic_DNA"/>
</dbReference>
<dbReference type="Gene3D" id="1.10.10.1150">
    <property type="entry name" value="Coenzyme PQQ synthesis protein D (PqqD)"/>
    <property type="match status" value="1"/>
</dbReference>
<evidence type="ECO:0000313" key="1">
    <source>
        <dbReference type="EMBL" id="NML16623.1"/>
    </source>
</evidence>
<dbReference type="AlphaFoldDB" id="A0A848FEB9"/>
<dbReference type="RefSeq" id="WP_169161529.1">
    <property type="nucleotide sequence ID" value="NZ_JABBFW010000011.1"/>
</dbReference>
<reference evidence="1 2" key="1">
    <citation type="submission" date="2020-04" db="EMBL/GenBank/DDBJ databases">
        <title>Azohydromonas sp. isolated from soil.</title>
        <authorList>
            <person name="Dahal R.H."/>
        </authorList>
    </citation>
    <scope>NUCLEOTIDE SEQUENCE [LARGE SCALE GENOMIC DNA]</scope>
    <source>
        <strain evidence="1 2">G-1-1-14</strain>
    </source>
</reference>
<sequence length="89" mass="9368">MGTTSPGSPGMIVREVDGELLVLDTASNHIHQLNRTASIVWRMCREGADPPAIAAALAADFTVDEALALADVQQTLQQLASLNLLSARA</sequence>
<keyword evidence="2" id="KW-1185">Reference proteome</keyword>
<accession>A0A848FEB9</accession>
<comment type="caution">
    <text evidence="1">The sequence shown here is derived from an EMBL/GenBank/DDBJ whole genome shotgun (WGS) entry which is preliminary data.</text>
</comment>
<protein>
    <submittedName>
        <fullName evidence="1">PqqD family protein</fullName>
    </submittedName>
</protein>
<organism evidence="1 2">
    <name type="scientific">Azohydromonas caseinilytica</name>
    <dbReference type="NCBI Taxonomy" id="2728836"/>
    <lineage>
        <taxon>Bacteria</taxon>
        <taxon>Pseudomonadati</taxon>
        <taxon>Pseudomonadota</taxon>
        <taxon>Betaproteobacteria</taxon>
        <taxon>Burkholderiales</taxon>
        <taxon>Sphaerotilaceae</taxon>
        <taxon>Azohydromonas</taxon>
    </lineage>
</organism>
<dbReference type="InterPro" id="IPR008792">
    <property type="entry name" value="PQQD"/>
</dbReference>
<name>A0A848FEB9_9BURK</name>
<gene>
    <name evidence="1" type="ORF">HHL10_16695</name>
</gene>
<dbReference type="Pfam" id="PF05402">
    <property type="entry name" value="PqqD"/>
    <property type="match status" value="1"/>
</dbReference>